<dbReference type="EMBL" id="JAULSX010000003">
    <property type="protein sequence ID" value="KAK3495423.1"/>
    <property type="molecule type" value="Genomic_DNA"/>
</dbReference>
<reference evidence="2 3" key="1">
    <citation type="journal article" date="2023" name="Mol. Phylogenet. Evol.">
        <title>Genome-scale phylogeny and comparative genomics of the fungal order Sordariales.</title>
        <authorList>
            <person name="Hensen N."/>
            <person name="Bonometti L."/>
            <person name="Westerberg I."/>
            <person name="Brannstrom I.O."/>
            <person name="Guillou S."/>
            <person name="Cros-Aarteil S."/>
            <person name="Calhoun S."/>
            <person name="Haridas S."/>
            <person name="Kuo A."/>
            <person name="Mondo S."/>
            <person name="Pangilinan J."/>
            <person name="Riley R."/>
            <person name="LaButti K."/>
            <person name="Andreopoulos B."/>
            <person name="Lipzen A."/>
            <person name="Chen C."/>
            <person name="Yan M."/>
            <person name="Daum C."/>
            <person name="Ng V."/>
            <person name="Clum A."/>
            <person name="Steindorff A."/>
            <person name="Ohm R.A."/>
            <person name="Martin F."/>
            <person name="Silar P."/>
            <person name="Natvig D.O."/>
            <person name="Lalanne C."/>
            <person name="Gautier V."/>
            <person name="Ament-Velasquez S.L."/>
            <person name="Kruys A."/>
            <person name="Hutchinson M.I."/>
            <person name="Powell A.J."/>
            <person name="Barry K."/>
            <person name="Miller A.N."/>
            <person name="Grigoriev I.V."/>
            <person name="Debuchy R."/>
            <person name="Gladieux P."/>
            <person name="Hiltunen Thoren M."/>
            <person name="Johannesson H."/>
        </authorList>
    </citation>
    <scope>NUCLEOTIDE SEQUENCE [LARGE SCALE GENOMIC DNA]</scope>
    <source>
        <strain evidence="2 3">FGSC 10403</strain>
    </source>
</reference>
<comment type="caution">
    <text evidence="2">The sequence shown here is derived from an EMBL/GenBank/DDBJ whole genome shotgun (WGS) entry which is preliminary data.</text>
</comment>
<feature type="compositionally biased region" description="Basic and acidic residues" evidence="1">
    <location>
        <begin position="201"/>
        <end position="221"/>
    </location>
</feature>
<evidence type="ECO:0000256" key="1">
    <source>
        <dbReference type="SAM" id="MobiDB-lite"/>
    </source>
</evidence>
<feature type="compositionally biased region" description="Basic residues" evidence="1">
    <location>
        <begin position="365"/>
        <end position="374"/>
    </location>
</feature>
<organism evidence="2 3">
    <name type="scientific">Neurospora hispaniola</name>
    <dbReference type="NCBI Taxonomy" id="588809"/>
    <lineage>
        <taxon>Eukaryota</taxon>
        <taxon>Fungi</taxon>
        <taxon>Dikarya</taxon>
        <taxon>Ascomycota</taxon>
        <taxon>Pezizomycotina</taxon>
        <taxon>Sordariomycetes</taxon>
        <taxon>Sordariomycetidae</taxon>
        <taxon>Sordariales</taxon>
        <taxon>Sordariaceae</taxon>
        <taxon>Neurospora</taxon>
    </lineage>
</organism>
<dbReference type="AlphaFoldDB" id="A0AAJ0IBA1"/>
<feature type="region of interest" description="Disordered" evidence="1">
    <location>
        <begin position="61"/>
        <end position="90"/>
    </location>
</feature>
<evidence type="ECO:0008006" key="4">
    <source>
        <dbReference type="Google" id="ProtNLM"/>
    </source>
</evidence>
<evidence type="ECO:0000313" key="2">
    <source>
        <dbReference type="EMBL" id="KAK3495423.1"/>
    </source>
</evidence>
<feature type="compositionally biased region" description="Gly residues" evidence="1">
    <location>
        <begin position="351"/>
        <end position="361"/>
    </location>
</feature>
<dbReference type="Proteomes" id="UP001285908">
    <property type="component" value="Unassembled WGS sequence"/>
</dbReference>
<proteinExistence type="predicted"/>
<feature type="compositionally biased region" description="Low complexity" evidence="1">
    <location>
        <begin position="61"/>
        <end position="80"/>
    </location>
</feature>
<name>A0AAJ0IBA1_9PEZI</name>
<feature type="compositionally biased region" description="Pro residues" evidence="1">
    <location>
        <begin position="81"/>
        <end position="90"/>
    </location>
</feature>
<feature type="compositionally biased region" description="Low complexity" evidence="1">
    <location>
        <begin position="290"/>
        <end position="305"/>
    </location>
</feature>
<dbReference type="GeneID" id="87872336"/>
<evidence type="ECO:0000313" key="3">
    <source>
        <dbReference type="Proteomes" id="UP001285908"/>
    </source>
</evidence>
<protein>
    <recommendedName>
        <fullName evidence="4">Carbohydrate-binding module family 50 protein</fullName>
    </recommendedName>
</protein>
<gene>
    <name evidence="2" type="ORF">B0T23DRAFT_312896</name>
</gene>
<feature type="region of interest" description="Disordered" evidence="1">
    <location>
        <begin position="179"/>
        <end position="374"/>
    </location>
</feature>
<feature type="compositionally biased region" description="Basic and acidic residues" evidence="1">
    <location>
        <begin position="228"/>
        <end position="289"/>
    </location>
</feature>
<accession>A0AAJ0IBA1</accession>
<sequence>MSGAQVVDHGGLEDGIGVQTCQTPQILQCLQCVSIQQNFLSLEPHLVTITATFLLLRQSTPSSVSSSDNCSSYSRLFPTSSTPPPLPPPPPVHLRYRVTISSPITYSGRIPNPADYLVAMGRWKELDTDADRLPENMTRIGYDADTQVYTYRDNTDGTLWEGAPGATYGKLFPVKPPTPLPSVEVPEISDGTEPGYVLEEGPDHDPFGDHNAVRRDDEKPKRGYSTRKRVDSVMDRIASIREKPDRRPSRRESRREKADAGYGDEKGVERRNTTKKERDGHRYSEKETLPRSNTTRTSRAASTPSWDPRPSPPQEQDGSSKLKRAGTLSRISRFLTGKRKDADPDYDVTPGTGGGSNGGNANGSRVHRWATGRRQRATTFDDILAGIPGQH</sequence>
<keyword evidence="3" id="KW-1185">Reference proteome</keyword>
<dbReference type="RefSeq" id="XP_062694852.1">
    <property type="nucleotide sequence ID" value="XM_062834714.1"/>
</dbReference>